<organism evidence="1 2">
    <name type="scientific">Halogranum salarium B-1</name>
    <dbReference type="NCBI Taxonomy" id="1210908"/>
    <lineage>
        <taxon>Archaea</taxon>
        <taxon>Methanobacteriati</taxon>
        <taxon>Methanobacteriota</taxon>
        <taxon>Stenosarchaea group</taxon>
        <taxon>Halobacteria</taxon>
        <taxon>Halobacteriales</taxon>
        <taxon>Haloferacaceae</taxon>
    </lineage>
</organism>
<comment type="caution">
    <text evidence="1">The sequence shown here is derived from an EMBL/GenBank/DDBJ whole genome shotgun (WGS) entry which is preliminary data.</text>
</comment>
<dbReference type="AlphaFoldDB" id="J3JD74"/>
<evidence type="ECO:0000313" key="1">
    <source>
        <dbReference type="EMBL" id="EJN57244.1"/>
    </source>
</evidence>
<dbReference type="Proteomes" id="UP000007813">
    <property type="component" value="Unassembled WGS sequence"/>
</dbReference>
<evidence type="ECO:0000313" key="2">
    <source>
        <dbReference type="Proteomes" id="UP000007813"/>
    </source>
</evidence>
<protein>
    <submittedName>
        <fullName evidence="1">Uncharacterized protein</fullName>
    </submittedName>
</protein>
<reference evidence="1 2" key="1">
    <citation type="journal article" date="2012" name="J. Bacteriol.">
        <title>Draft Genome Sequence of the Extremely Halophilic Archaeon Halogranum salarium B-1T.</title>
        <authorList>
            <person name="Kim K.K."/>
            <person name="Lee K.C."/>
            <person name="Lee J.S."/>
        </authorList>
    </citation>
    <scope>NUCLEOTIDE SEQUENCE [LARGE SCALE GENOMIC DNA]</scope>
    <source>
        <strain evidence="1 2">B-1</strain>
    </source>
</reference>
<proteinExistence type="predicted"/>
<sequence length="48" mass="5222">METFDAERNASQGDQLSRSRQCVTGATLFSSRTRTCSVAIAAVVDLDR</sequence>
<accession>J3JD74</accession>
<gene>
    <name evidence="1" type="ORF">HSB1_46300</name>
</gene>
<name>J3JD74_9EURY</name>
<dbReference type="EMBL" id="ALJD01000016">
    <property type="protein sequence ID" value="EJN57244.1"/>
    <property type="molecule type" value="Genomic_DNA"/>
</dbReference>